<comment type="caution">
    <text evidence="1">The sequence shown here is derived from an EMBL/GenBank/DDBJ whole genome shotgun (WGS) entry which is preliminary data.</text>
</comment>
<reference evidence="1" key="1">
    <citation type="journal article" date="2012" name="PLoS ONE">
        <title>Gene sets for utilization of primary and secondary nutrition supplies in the distal gut of endangered iberian lynx.</title>
        <authorList>
            <person name="Alcaide M."/>
            <person name="Messina E."/>
            <person name="Richter M."/>
            <person name="Bargiela R."/>
            <person name="Peplies J."/>
            <person name="Huws S.A."/>
            <person name="Newbold C.J."/>
            <person name="Golyshin P.N."/>
            <person name="Simon M.A."/>
            <person name="Lopez G."/>
            <person name="Yakimov M.M."/>
            <person name="Ferrer M."/>
        </authorList>
    </citation>
    <scope>NUCLEOTIDE SEQUENCE</scope>
</reference>
<organism evidence="1">
    <name type="scientific">gut metagenome</name>
    <dbReference type="NCBI Taxonomy" id="749906"/>
    <lineage>
        <taxon>unclassified sequences</taxon>
        <taxon>metagenomes</taxon>
        <taxon>organismal metagenomes</taxon>
    </lineage>
</organism>
<dbReference type="EMBL" id="AMCI01006007">
    <property type="protein sequence ID" value="EJW95089.1"/>
    <property type="molecule type" value="Genomic_DNA"/>
</dbReference>
<accession>J9G6I9</accession>
<name>J9G6I9_9ZZZZ</name>
<protein>
    <submittedName>
        <fullName evidence="1">Uncharacterized protein</fullName>
    </submittedName>
</protein>
<dbReference type="AlphaFoldDB" id="J9G6I9"/>
<gene>
    <name evidence="1" type="ORF">EVA_16798</name>
</gene>
<evidence type="ECO:0000313" key="1">
    <source>
        <dbReference type="EMBL" id="EJW95089.1"/>
    </source>
</evidence>
<proteinExistence type="predicted"/>
<sequence>MEQYVTIVEQRDLQSRPNTDLQGKPSVFHSRGFVLSNGLDEFYAEMIGNAALTCPEYDRSVLHRLQARLRMRRFTDNNGVERIENLVYINKLV</sequence>